<evidence type="ECO:0000313" key="1">
    <source>
        <dbReference type="EMBL" id="PEA85889.1"/>
    </source>
</evidence>
<protein>
    <recommendedName>
        <fullName evidence="3">Zinc-finger domain-containing protein</fullName>
    </recommendedName>
</protein>
<organism evidence="1 2">
    <name type="scientific">Bacillus thuringiensis</name>
    <dbReference type="NCBI Taxonomy" id="1428"/>
    <lineage>
        <taxon>Bacteria</taxon>
        <taxon>Bacillati</taxon>
        <taxon>Bacillota</taxon>
        <taxon>Bacilli</taxon>
        <taxon>Bacillales</taxon>
        <taxon>Bacillaceae</taxon>
        <taxon>Bacillus</taxon>
        <taxon>Bacillus cereus group</taxon>
    </lineage>
</organism>
<evidence type="ECO:0008006" key="3">
    <source>
        <dbReference type="Google" id="ProtNLM"/>
    </source>
</evidence>
<gene>
    <name evidence="1" type="ORF">CON71_33115</name>
</gene>
<name>A0A9X6TGP2_BACTU</name>
<proteinExistence type="predicted"/>
<accession>A0A9X6TGP2</accession>
<sequence length="161" mass="18727">MNAKEKRVQILDLQDQYCRKCEYHMKPLKECVQHCETGRELSNLAQGMFEVNKGRIVKTSEQWNEICQEAVTLYNQGVGFTIIAKKLGCHPSTLRDQLKKRGLWKGESQAKIQERSREKWDNLCQQARELRELGLSYQKIANRQGVAASSLRNEMSRRGLR</sequence>
<dbReference type="RefSeq" id="WP_098902864.1">
    <property type="nucleotide sequence ID" value="NZ_NVNL01000118.1"/>
</dbReference>
<dbReference type="EMBL" id="NVNL01000118">
    <property type="protein sequence ID" value="PEA85889.1"/>
    <property type="molecule type" value="Genomic_DNA"/>
</dbReference>
<comment type="caution">
    <text evidence="1">The sequence shown here is derived from an EMBL/GenBank/DDBJ whole genome shotgun (WGS) entry which is preliminary data.</text>
</comment>
<dbReference type="Proteomes" id="UP000220702">
    <property type="component" value="Unassembled WGS sequence"/>
</dbReference>
<dbReference type="Gene3D" id="1.10.10.60">
    <property type="entry name" value="Homeodomain-like"/>
    <property type="match status" value="1"/>
</dbReference>
<evidence type="ECO:0000313" key="2">
    <source>
        <dbReference type="Proteomes" id="UP000220702"/>
    </source>
</evidence>
<dbReference type="AlphaFoldDB" id="A0A9X6TGP2"/>
<reference evidence="1 2" key="1">
    <citation type="submission" date="2017-09" db="EMBL/GenBank/DDBJ databases">
        <title>Large-scale bioinformatics analysis of Bacillus genomes uncovers conserved roles of natural products in bacterial physiology.</title>
        <authorList>
            <consortium name="Agbiome Team Llc"/>
            <person name="Bleich R.M."/>
            <person name="Grubbs K.J."/>
            <person name="Santa Maria K.C."/>
            <person name="Allen S.E."/>
            <person name="Farag S."/>
            <person name="Shank E.A."/>
            <person name="Bowers A."/>
        </authorList>
    </citation>
    <scope>NUCLEOTIDE SEQUENCE [LARGE SCALE GENOMIC DNA]</scope>
    <source>
        <strain evidence="1 2">AFS089089</strain>
    </source>
</reference>